<evidence type="ECO:0000313" key="27">
    <source>
        <dbReference type="Proteomes" id="UP000011518"/>
    </source>
</evidence>
<dbReference type="Pfam" id="PF12928">
    <property type="entry name" value="tRNA_int_end_N2"/>
    <property type="match status" value="1"/>
</dbReference>
<keyword evidence="13 20" id="KW-0505">Motor protein</keyword>
<dbReference type="EMBL" id="KB320577">
    <property type="protein sequence ID" value="ELW68314.1"/>
    <property type="molecule type" value="Genomic_DNA"/>
</dbReference>
<sequence length="4077" mass="449002">MEPEPEPATVEVPERRGSVGARELLAARSRTQKLPQRSHGPKDFLPDGSETQAERLRLGSLVAAEWRAEEGFVELKTPAGKFWQTMGFSQRGRQRLHPEEALYLLECGSLQLFHQDLPLSIQEAYQLLLTEDTVTFLQYQVFSHLKRLGYVVRRFQPSSILSPYERQLNLAGSAQYLKDGHGKRKRRSSSSWSIKKAKALEDTPQPENLASSPPLRNQNSQCPEDRTQESSPVKGPPGPFQPRGSLEPCPGPAREGAGYSLESNKVENGVEEACKPRWNFEQIFFPNMASDSRHTLLLAPAPELLPANVLGRETDAESWCQKLNQRKEKLSLREREQWVEAHHSKDVNADPEVRRCSSWQEYKDLLHRRHLQKSQSGPPHLWAQPITPLLSPGQADSPAMVLQHISVLQTTHLTDGGAWLLEKSGGLEISFDVYQADAVATFRKNNPGRPYARMCISGFDDPVPDLCSLKRLSYQSGDVPLIFALVDHATVQWNTRLAARSPYPYGPHRSPPLVTPIPSLAVLKTLADRVTVPRAPACHHSRCGGVGPKGVRRDAPVPMPSRSCSPIDAEAVVRFRNYFILQVAAGHWARRAVLRPGLGGGRQPGKMRRFLRPGHDPARERLKRDLFQFNKTVEHGFPHQPSALGYSPSLHLLAIGTRSGAVKLYGAPGVEFMGLHRENNAVMQIHFLPGQCQLVTLLDDNSLHLWSLKVKGGVSELQEDESFTLRGPPGAAPSATQITVVLPHSSCELLYLGTESGNVFAARLPAFRVLEDRTISVDAVLQRLPEEAHHRRVFEMVEALQEHPRDPSQILIGYNRGLIVIWDLQSGRVLQHFLSSQQLENVCWQRDGRLIVSFHPAGRLPFTIFQGGMPRASYGDRHCISVVHGSQQTAFDFTSRVIDFTVLAEADSAAAFDDPYALVVLAEEELVVIDLQTAGWPLLALPYLASLHCSAITCSHHEWPVDGGTSLAPALPQRDLLLTGHEDGTVRFWDASGVCLRLLYKLSTVRVFLTDTDPNENLNAQGEDEWPPLRKVGSFDPYSDDPRLGIQKIVLCKYSGYLAVAGTAGQVLVLELNDEAAEQAVEQVEADLLQDQEGYRWKGHERLAARPGPVHFEPGFQPFVLVQCQPPAVVTSLALHSECSAPSHGFGLFDHQQRRQVFVKCTLHPSDQLALEGPLSRVKSLKKSLRQSFRRMRRSRVSSRKRRPAGPQGEVQEGHAKAERPGLQNMELAPVQRKIEARSAEDSFTGFVRTLYFADTYLRDTKEIQLMHRAPVVGILVLDGHSVPLPEPLEVAHDLSKSPDMQGSHQLLVVSEEQFKDRLPCAQVFTLPKVSAKLKLKLTALEGSRVRRVGVPHFGSCRAEDYGEHHLAVLTNLGDIQVVSLPLLKPQVRYSCIRREDVSGIASCVFTKYGQGFYLISPSEFERFSLSTKWLVEPRCVVDSAEAKTHSRPGNGAGPEKASGRARNSGSQSDGEGRKPGPVMEHALLNDERVLKEVQNTLEGNHGIHRAGKASSSRSSGETSADAPTREGRALPRTGVARDGGGRRGSGPNEDPELGTAALLPRLTLETRLQRERSLGPCGSLRERWEPEDEVEAALERDLELGVGSGLESPFPGAGAEGRILGDGLEDTEDLARLRLVCDSSVLLCLKKRFHLGRIYVRPERAGHVFAIAASAYSLSQNPRQDPCIVLGGHSGSGKTEAARKIVQFLSCLEQEQMQDGGWQLDAVLRMLSSFGHAKTILNDNASRFGQVLGLHLQHGVIVGASVSHYLLETARVVFQAQSERSFHVFYELLAGLDPTAWEQLSLQGPETYYYLNQGRSCRLGGKEDAQDFTELGRALQALGLCPEELTAIWAVLAAILHLGNICFSSSERESQEVAAVSSWAEIHTAAQLLRVPPERLEGAVTKRVMETPYGRVSRSLPVESAIDARDALAKALYSRLFGWLLRRTNERLAPPGDGGSMGTITVVDTYGFEALRVNGLEQLCSNLASERLQLFSSQMLLAQEEEECRRELLPWVPVPQSPRESCLDLLVGHPHSLLRILDAQTGLSQATDHAFLQKCHYHHGNHPSYAKPQLPLPIFSVRHHAGTVTYQLVGSLFQEAEFPSGGGKATLASRFQQSLGDLITRLGRGHNYFIQCIKPNPGKLPGLFDVGHVAEQLRQAGVMEAVGTRAANFPVRLPFQVFLSRFRALGTDRQEDPSDRGLCGAILSQALGAESPLCHLGVTKLALCPQVLLRPQGWQQLEQLWAQRRSQALLTLHCSLRTCLSHQRRRLLPRMQAREAIPQTADSSGTAVHPPAGGQAPALQTAEAAERVLGWLAAQRGLRENAKHGRQQTLAESITESMPPEVPARPSLSLPPDIDRFPFSSFVTTSFQEPSLPSPGQLLAKPLTQLDGENPQHALDINKVMLRLLGDGSLPPWQEQVLGTFLVRQGQRQPGLRDELFSQLVAQLWHNPDEQQSQRGWALMATLLSAFPPRPALQKPLLKFVSDHAPRGMAALCQHKLLGALEQAQLAPRAARAHPPTQLEWKAAWRRGRMALDVFTFNEECFSAEVESWTTGEQLAGWILQSRGLEVPPRGWSVSLHSGDAWQDLAGCDFVLDLIGQTEDLGDPAGPHSYPITHMGLAEDIPPAPGIQAPPLPPGPPPGPAPTLPSGSRTGEARMTGSLDGFLDHLFQPVLSPGLRDLEQSSALRGRMKGGGAIGPAQQGYPMVYPGMVQMPGYQPAMMPASMPMVPAMGTVPTLPGESSPALGLEREGPARRPEGTPLLSSLDARQLAAQQQNFINQQALILAQQMTTQAMSLSLEQQTRQRQHRTQAQAQAEDPAPRASSQARPSAVTPKPKPKPPPVRQEEPEQEPELVGACLRVRIQGQADGGAWGCCRDRRQAGEQTDAEKALQGPEPPGTCEESPVVTAGEGLFTSPFGQEETSEEVEDWPRQPKSFQQKREYFQKMGKGEVAAQTGEGGTLYPLGHAACQEPSEEASTGGWARVGKRRPSGVLAGQQQIKVKTAKPPAKVQIPREEEQEEPEPEEEPRTAVKKPLKQGRTKAAKETEPEPEGEAGPACDPRSALGKKPAVRSLDPGPQRQEPSREIRNIIRMYQSRPAPVPVPVQPSRPPRTFLKKHDPKDEALAKLGINDAHSPPSTLSPSHGKGPPPAVAPRPKAPLQPGPSSSIKEKQGPLRNLFGQSSSTAQTPPLPPAPPLPLPEDLGTPSAEPRGLAKPMEDQGISTQLLTPSGSVCFSYANAPWKLFLRKEVFYPRENFSHPYCLQLLCEQILRDTFAESCTRISQDERRKMKVLLGNLEVGLDSLATAEDSIKKRIVVAARDNWANYFSRIFPVSILRDTFAESCTRISQDERRKMKVLLGNLEVGLDSLATAEDSIKKRIVVAARDNWANYFSRIFPVSGENGSDVQLLGVSHRGLRLLKVTQGPSFHPDQLKTLCAYSFADVLGLECQGDSTLELRLKGEQLVLHSARARAIKAMAELPLLTRCLQDSGYVVALRSFLTDDCSLLSVHSGDLIKLLPVASLEPGWQFGSVGGRSGLFPADIVQPAAAPNFSFSPEQKSSRRHSQWDRASEHPARPRSQGHSEDSEATSLPSSVAYMSLSTSSHNYTMQEFALCYFRKPQALLAQAGGGAEEKAAASLVQFSKVPIQESLTSLKDEDLSRLAVVSFQALMQFMGDQPKPRGKDEIDLLYELLQPKPRGKDEIDLLYELLQLCLKEESLRDEIYCQVIKQLTGHPQPEHCARGWSFLSLFTGIFLPSTTLLPYLTKFLQDAGHSQELARRSQEHLQHTVKYGGRRQLPPPGEMQAFLVAADVLEDMCGQMGITEPQEVQEFALFLIRGEGQLVRPLRPHEYLGGLLADRDASLHSRRLSWESPLHFDNPTYVSTHYGQVLRDYLQGKLVVSAQVDVQLATLAALQHLSKASKSPPTERDVLAYIPRPLQRQVDVTAMRSAVGQELERLHGHGPQEARVSFIEAASRLPLFGYTVYVVLRVSNLVLSGHALLGLSRQHLILMDPSSQVLYCSIALRDLQRTHLLSPQEPDGPPGLELNYGSADSPQTIWFELPQAQELQSTIIYLLDSGTYS</sequence>
<evidence type="ECO:0000256" key="13">
    <source>
        <dbReference type="ARBA" id="ARBA00023175"/>
    </source>
</evidence>
<dbReference type="InterPro" id="IPR059004">
    <property type="entry name" value="MYO15"/>
</dbReference>
<feature type="region of interest" description="Disordered" evidence="21">
    <location>
        <begin position="2883"/>
        <end position="2935"/>
    </location>
</feature>
<feature type="domain" description="MyTH4" evidence="24">
    <location>
        <begin position="3638"/>
        <end position="3803"/>
    </location>
</feature>
<keyword evidence="27" id="KW-1185">Reference proteome</keyword>
<evidence type="ECO:0000256" key="20">
    <source>
        <dbReference type="PROSITE-ProRule" id="PRU00782"/>
    </source>
</evidence>
<dbReference type="InterPro" id="IPR015943">
    <property type="entry name" value="WD40/YVTN_repeat-like_dom_sf"/>
</dbReference>
<dbReference type="PRINTS" id="PR00962">
    <property type="entry name" value="LETHAL2GIANT"/>
</dbReference>
<feature type="domain" description="Myosin motor" evidence="25">
    <location>
        <begin position="1658"/>
        <end position="2243"/>
    </location>
</feature>
<feature type="binding site" evidence="20">
    <location>
        <begin position="1689"/>
        <end position="1696"/>
    </location>
    <ligand>
        <name>ATP</name>
        <dbReference type="ChEBI" id="CHEBI:30616"/>
    </ligand>
</feature>
<reference evidence="27" key="1">
    <citation type="submission" date="2012-07" db="EMBL/GenBank/DDBJ databases">
        <title>Genome of the Chinese tree shrew, a rising model animal genetically related to primates.</title>
        <authorList>
            <person name="Zhang G."/>
            <person name="Fan Y."/>
            <person name="Yao Y."/>
            <person name="Huang Z."/>
        </authorList>
    </citation>
    <scope>NUCLEOTIDE SEQUENCE [LARGE SCALE GENOMIC DNA]</scope>
</reference>
<dbReference type="PROSITE" id="PS51016">
    <property type="entry name" value="MYTH4"/>
    <property type="match status" value="2"/>
</dbReference>
<organism evidence="26 27">
    <name type="scientific">Tupaia chinensis</name>
    <name type="common">Chinese tree shrew</name>
    <name type="synonym">Tupaia belangeri chinensis</name>
    <dbReference type="NCBI Taxonomy" id="246437"/>
    <lineage>
        <taxon>Eukaryota</taxon>
        <taxon>Metazoa</taxon>
        <taxon>Chordata</taxon>
        <taxon>Craniata</taxon>
        <taxon>Vertebrata</taxon>
        <taxon>Euteleostomi</taxon>
        <taxon>Mammalia</taxon>
        <taxon>Eutheria</taxon>
        <taxon>Euarchontoglires</taxon>
        <taxon>Scandentia</taxon>
        <taxon>Tupaiidae</taxon>
        <taxon>Tupaia</taxon>
    </lineage>
</organism>
<comment type="subcellular location">
    <subcellularLocation>
        <location evidence="1">Cytoplasm</location>
    </subcellularLocation>
</comment>
<dbReference type="PROSITE" id="PS50002">
    <property type="entry name" value="SH3"/>
    <property type="match status" value="1"/>
</dbReference>
<evidence type="ECO:0000259" key="24">
    <source>
        <dbReference type="PROSITE" id="PS51016"/>
    </source>
</evidence>
<feature type="compositionally biased region" description="Basic and acidic residues" evidence="21">
    <location>
        <begin position="3113"/>
        <end position="3122"/>
    </location>
</feature>
<feature type="compositionally biased region" description="Basic and acidic residues" evidence="21">
    <location>
        <begin position="2746"/>
        <end position="2756"/>
    </location>
</feature>
<evidence type="ECO:0000259" key="25">
    <source>
        <dbReference type="PROSITE" id="PS51456"/>
    </source>
</evidence>
<feature type="compositionally biased region" description="Low complexity" evidence="21">
    <location>
        <begin position="1509"/>
        <end position="1523"/>
    </location>
</feature>
<dbReference type="InterPro" id="IPR000664">
    <property type="entry name" value="Lethal2_giant"/>
</dbReference>
<dbReference type="InterPro" id="IPR001680">
    <property type="entry name" value="WD40_rpt"/>
</dbReference>
<evidence type="ECO:0000256" key="4">
    <source>
        <dbReference type="ARBA" id="ARBA00022443"/>
    </source>
</evidence>
<dbReference type="FunFam" id="2.130.10.10:FF:000170">
    <property type="entry name" value="lethal(2) giant larvae protein homolog 2 isoform X2"/>
    <property type="match status" value="1"/>
</dbReference>
<dbReference type="Gene3D" id="1.20.120.720">
    <property type="entry name" value="Myosin VI head, motor domain, U50 subdomain"/>
    <property type="match status" value="1"/>
</dbReference>
<dbReference type="Proteomes" id="UP000011518">
    <property type="component" value="Unassembled WGS sequence"/>
</dbReference>
<evidence type="ECO:0000256" key="2">
    <source>
        <dbReference type="ARBA" id="ARBA00008070"/>
    </source>
</evidence>
<evidence type="ECO:0000256" key="9">
    <source>
        <dbReference type="ARBA" id="ARBA00022737"/>
    </source>
</evidence>
<dbReference type="SMART" id="SM00139">
    <property type="entry name" value="MyTH4"/>
    <property type="match status" value="2"/>
</dbReference>
<feature type="region of interest" description="Disordered" evidence="21">
    <location>
        <begin position="2736"/>
        <end position="2759"/>
    </location>
</feature>
<dbReference type="SUPFAM" id="SSF50044">
    <property type="entry name" value="SH3-domain"/>
    <property type="match status" value="1"/>
</dbReference>
<feature type="compositionally biased region" description="Basic residues" evidence="21">
    <location>
        <begin position="3028"/>
        <end position="3039"/>
    </location>
</feature>
<keyword evidence="6" id="KW-0963">Cytoplasm</keyword>
<dbReference type="Gene3D" id="1.20.58.530">
    <property type="match status" value="1"/>
</dbReference>
<dbReference type="GO" id="GO:0005737">
    <property type="term" value="C:cytoplasm"/>
    <property type="evidence" value="ECO:0007669"/>
    <property type="project" value="UniProtKB-SubCell"/>
</dbReference>
<dbReference type="Pfam" id="PF00063">
    <property type="entry name" value="Myosin_head"/>
    <property type="match status" value="2"/>
</dbReference>
<evidence type="ECO:0000256" key="10">
    <source>
        <dbReference type="ARBA" id="ARBA00022741"/>
    </source>
</evidence>
<feature type="region of interest" description="Disordered" evidence="21">
    <location>
        <begin position="2795"/>
        <end position="2850"/>
    </location>
</feature>
<feature type="region of interest" description="Disordered" evidence="21">
    <location>
        <begin position="1498"/>
        <end position="1559"/>
    </location>
</feature>
<dbReference type="Pfam" id="PF00784">
    <property type="entry name" value="MyTH4"/>
    <property type="match status" value="2"/>
</dbReference>
<dbReference type="InterPro" id="IPR036961">
    <property type="entry name" value="Kinesin_motor_dom_sf"/>
</dbReference>
<evidence type="ECO:0000256" key="15">
    <source>
        <dbReference type="ARBA" id="ARBA00023306"/>
    </source>
</evidence>
<feature type="compositionally biased region" description="Basic and acidic residues" evidence="21">
    <location>
        <begin position="3561"/>
        <end position="3581"/>
    </location>
</feature>
<feature type="compositionally biased region" description="Polar residues" evidence="21">
    <location>
        <begin position="3176"/>
        <end position="3185"/>
    </location>
</feature>
<dbReference type="InterPro" id="IPR035963">
    <property type="entry name" value="FERM_2"/>
</dbReference>
<evidence type="ECO:0000259" key="22">
    <source>
        <dbReference type="PROSITE" id="PS50002"/>
    </source>
</evidence>
<feature type="compositionally biased region" description="Basic residues" evidence="21">
    <location>
        <begin position="1188"/>
        <end position="1204"/>
    </location>
</feature>
<comment type="similarity">
    <text evidence="2">Belongs to the WD repeat L(2)GL family.</text>
</comment>
<dbReference type="eggNOG" id="KOG4229">
    <property type="taxonomic scope" value="Eukaryota"/>
</dbReference>
<dbReference type="PANTHER" id="PTHR22692:SF16">
    <property type="entry name" value="MYOSIN XVB"/>
    <property type="match status" value="1"/>
</dbReference>
<evidence type="ECO:0000256" key="19">
    <source>
        <dbReference type="PROSITE-ProRule" id="PRU00221"/>
    </source>
</evidence>
<keyword evidence="8 19" id="KW-0853">WD repeat</keyword>
<protein>
    <recommendedName>
        <fullName evidence="16">LLGL scribble cell polarity complex component 2</fullName>
    </recommendedName>
    <alternativeName>
        <fullName evidence="17">Lethal(2) giant larvae protein homolog 2</fullName>
    </alternativeName>
</protein>
<feature type="repeat" description="WD" evidence="19">
    <location>
        <begin position="972"/>
        <end position="990"/>
    </location>
</feature>
<feature type="domain" description="FERM" evidence="23">
    <location>
        <begin position="3781"/>
        <end position="4077"/>
    </location>
</feature>
<dbReference type="Gene3D" id="2.30.30.40">
    <property type="entry name" value="SH3 Domains"/>
    <property type="match status" value="1"/>
</dbReference>
<reference evidence="27" key="2">
    <citation type="journal article" date="2013" name="Nat. Commun.">
        <title>Genome of the Chinese tree shrew.</title>
        <authorList>
            <person name="Fan Y."/>
            <person name="Huang Z.Y."/>
            <person name="Cao C.C."/>
            <person name="Chen C.S."/>
            <person name="Chen Y.X."/>
            <person name="Fan D.D."/>
            <person name="He J."/>
            <person name="Hou H.L."/>
            <person name="Hu L."/>
            <person name="Hu X.T."/>
            <person name="Jiang X.T."/>
            <person name="Lai R."/>
            <person name="Lang Y.S."/>
            <person name="Liang B."/>
            <person name="Liao S.G."/>
            <person name="Mu D."/>
            <person name="Ma Y.Y."/>
            <person name="Niu Y.Y."/>
            <person name="Sun X.Q."/>
            <person name="Xia J.Q."/>
            <person name="Xiao J."/>
            <person name="Xiong Z.Q."/>
            <person name="Xu L."/>
            <person name="Yang L."/>
            <person name="Zhang Y."/>
            <person name="Zhao W."/>
            <person name="Zhao X.D."/>
            <person name="Zheng Y.T."/>
            <person name="Zhou J.M."/>
            <person name="Zhu Y.B."/>
            <person name="Zhang G.J."/>
            <person name="Wang J."/>
            <person name="Yao Y.G."/>
        </authorList>
    </citation>
    <scope>NUCLEOTIDE SEQUENCE [LARGE SCALE GENOMIC DNA]</scope>
</reference>
<dbReference type="PROSITE" id="PS51456">
    <property type="entry name" value="MYOSIN_MOTOR"/>
    <property type="match status" value="1"/>
</dbReference>
<evidence type="ECO:0000313" key="26">
    <source>
        <dbReference type="EMBL" id="ELW68314.1"/>
    </source>
</evidence>
<evidence type="ECO:0000256" key="1">
    <source>
        <dbReference type="ARBA" id="ARBA00004496"/>
    </source>
</evidence>
<feature type="compositionally biased region" description="Acidic residues" evidence="21">
    <location>
        <begin position="3014"/>
        <end position="3023"/>
    </location>
</feature>
<feature type="compositionally biased region" description="Pro residues" evidence="21">
    <location>
        <begin position="3096"/>
        <end position="3107"/>
    </location>
</feature>
<dbReference type="SUPFAM" id="SSF50978">
    <property type="entry name" value="WD40 repeat-like"/>
    <property type="match status" value="1"/>
</dbReference>
<evidence type="ECO:0000256" key="5">
    <source>
        <dbReference type="ARBA" id="ARBA00022483"/>
    </source>
</evidence>
<feature type="compositionally biased region" description="Pro residues" evidence="21">
    <location>
        <begin position="3144"/>
        <end position="3159"/>
    </location>
</feature>
<evidence type="ECO:0000256" key="8">
    <source>
        <dbReference type="ARBA" id="ARBA00022574"/>
    </source>
</evidence>
<evidence type="ECO:0000256" key="16">
    <source>
        <dbReference type="ARBA" id="ARBA00074017"/>
    </source>
</evidence>
<evidence type="ECO:0000256" key="21">
    <source>
        <dbReference type="SAM" id="MobiDB-lite"/>
    </source>
</evidence>
<dbReference type="InterPro" id="IPR001452">
    <property type="entry name" value="SH3_domain"/>
</dbReference>
<dbReference type="InterPro" id="IPR038185">
    <property type="entry name" value="MyTH4_dom_sf"/>
</dbReference>
<dbReference type="GO" id="GO:0005524">
    <property type="term" value="F:ATP binding"/>
    <property type="evidence" value="ECO:0007669"/>
    <property type="project" value="UniProtKB-UniRule"/>
</dbReference>
<keyword evidence="10 20" id="KW-0547">Nucleotide-binding</keyword>
<evidence type="ECO:0000256" key="12">
    <source>
        <dbReference type="ARBA" id="ARBA00023123"/>
    </source>
</evidence>
<gene>
    <name evidence="26" type="ORF">TREES_T100007301</name>
</gene>
<dbReference type="Gene3D" id="1.10.10.820">
    <property type="match status" value="1"/>
</dbReference>
<dbReference type="InterPro" id="IPR019748">
    <property type="entry name" value="FERM_central"/>
</dbReference>
<dbReference type="Pfam" id="PF07653">
    <property type="entry name" value="SH3_2"/>
    <property type="match status" value="1"/>
</dbReference>
<feature type="domain" description="MyTH4" evidence="24">
    <location>
        <begin position="2375"/>
        <end position="2526"/>
    </location>
</feature>
<feature type="region of interest" description="Disordered" evidence="21">
    <location>
        <begin position="2961"/>
        <end position="3215"/>
    </location>
</feature>
<dbReference type="InterPro" id="IPR051567">
    <property type="entry name" value="Unconventional_Myosin_ATPase"/>
</dbReference>
<feature type="compositionally biased region" description="Polar residues" evidence="21">
    <location>
        <begin position="205"/>
        <end position="222"/>
    </location>
</feature>
<dbReference type="SUPFAM" id="SSF47031">
    <property type="entry name" value="Second domain of FERM"/>
    <property type="match status" value="1"/>
</dbReference>
<dbReference type="Pfam" id="PF26570">
    <property type="entry name" value="MYO15"/>
    <property type="match status" value="2"/>
</dbReference>
<keyword evidence="15" id="KW-0131">Cell cycle</keyword>
<feature type="compositionally biased region" description="Pro residues" evidence="21">
    <location>
        <begin position="2623"/>
        <end position="2644"/>
    </location>
</feature>
<dbReference type="CDD" id="cd14473">
    <property type="entry name" value="FERM_B-lobe"/>
    <property type="match status" value="1"/>
</dbReference>
<keyword evidence="11 20" id="KW-0067">ATP-binding</keyword>
<dbReference type="InterPro" id="IPR013577">
    <property type="entry name" value="LLGL2"/>
</dbReference>
<evidence type="ECO:0000256" key="18">
    <source>
        <dbReference type="PROSITE-ProRule" id="PRU00192"/>
    </source>
</evidence>
<dbReference type="Gene3D" id="3.40.850.10">
    <property type="entry name" value="Kinesin motor domain"/>
    <property type="match status" value="1"/>
</dbReference>
<dbReference type="InterPro" id="IPR000299">
    <property type="entry name" value="FERM_domain"/>
</dbReference>
<keyword evidence="14 20" id="KW-0009">Actin-binding</keyword>
<dbReference type="FunFam" id="1.10.10.820:FF:000001">
    <property type="entry name" value="Myosin heavy chain"/>
    <property type="match status" value="1"/>
</dbReference>
<dbReference type="InterPro" id="IPR001609">
    <property type="entry name" value="Myosin_head_motor_dom-like"/>
</dbReference>
<dbReference type="Gene3D" id="1.25.40.530">
    <property type="entry name" value="MyTH4 domain"/>
    <property type="match status" value="2"/>
</dbReference>
<evidence type="ECO:0000259" key="23">
    <source>
        <dbReference type="PROSITE" id="PS50057"/>
    </source>
</evidence>
<feature type="compositionally biased region" description="Polar residues" evidence="21">
    <location>
        <begin position="2328"/>
        <end position="2337"/>
    </location>
</feature>
<dbReference type="InterPro" id="IPR000857">
    <property type="entry name" value="MyTH4_dom"/>
</dbReference>
<dbReference type="GO" id="GO:0006887">
    <property type="term" value="P:exocytosis"/>
    <property type="evidence" value="ECO:0007669"/>
    <property type="project" value="UniProtKB-KW"/>
</dbReference>
<dbReference type="SMART" id="SM00320">
    <property type="entry name" value="WD40"/>
    <property type="match status" value="4"/>
</dbReference>
<dbReference type="Gene3D" id="2.130.10.10">
    <property type="entry name" value="YVTN repeat-like/Quinoprotein amine dehydrogenase"/>
    <property type="match status" value="2"/>
</dbReference>
<dbReference type="PROSITE" id="PS50057">
    <property type="entry name" value="FERM_3"/>
    <property type="match status" value="1"/>
</dbReference>
<evidence type="ECO:0000256" key="17">
    <source>
        <dbReference type="ARBA" id="ARBA00081592"/>
    </source>
</evidence>
<dbReference type="SUPFAM" id="SSF52540">
    <property type="entry name" value="P-loop containing nucleoside triphosphate hydrolases"/>
    <property type="match status" value="1"/>
</dbReference>
<dbReference type="PROSITE" id="PS50082">
    <property type="entry name" value="WD_REPEATS_2"/>
    <property type="match status" value="1"/>
</dbReference>
<name>L9L0M7_TUPCH</name>
<dbReference type="Pfam" id="PF00373">
    <property type="entry name" value="FERM_M"/>
    <property type="match status" value="1"/>
</dbReference>
<dbReference type="InterPro" id="IPR036322">
    <property type="entry name" value="WD40_repeat_dom_sf"/>
</dbReference>
<comment type="similarity">
    <text evidence="3 20">Belongs to the TRAFAC class myosin-kinesin ATPase superfamily. Myosin family.</text>
</comment>
<dbReference type="InterPro" id="IPR024336">
    <property type="entry name" value="tRNA_splic_suSen54_N"/>
</dbReference>
<dbReference type="Pfam" id="PF08366">
    <property type="entry name" value="LLGL"/>
    <property type="match status" value="1"/>
</dbReference>
<feature type="region of interest" description="Disordered" evidence="21">
    <location>
        <begin position="178"/>
        <end position="259"/>
    </location>
</feature>
<dbReference type="GO" id="GO:0016459">
    <property type="term" value="C:myosin complex"/>
    <property type="evidence" value="ECO:0007669"/>
    <property type="project" value="UniProtKB-KW"/>
</dbReference>
<feature type="region of interest" description="Disordered" evidence="21">
    <location>
        <begin position="3548"/>
        <end position="3586"/>
    </location>
</feature>
<dbReference type="Gene3D" id="1.20.5.4820">
    <property type="match status" value="1"/>
</dbReference>
<dbReference type="SMART" id="SM00242">
    <property type="entry name" value="MYSc"/>
    <property type="match status" value="1"/>
</dbReference>
<dbReference type="GO" id="GO:0003774">
    <property type="term" value="F:cytoskeletal motor activity"/>
    <property type="evidence" value="ECO:0007669"/>
    <property type="project" value="UniProtKB-UniRule"/>
</dbReference>
<evidence type="ECO:0000256" key="3">
    <source>
        <dbReference type="ARBA" id="ARBA00008314"/>
    </source>
</evidence>
<feature type="region of interest" description="Actin-binding" evidence="20">
    <location>
        <begin position="2116"/>
        <end position="2138"/>
    </location>
</feature>
<feature type="region of interest" description="Disordered" evidence="21">
    <location>
        <begin position="1"/>
        <end position="49"/>
    </location>
</feature>
<proteinExistence type="inferred from homology"/>
<feature type="compositionally biased region" description="Pro residues" evidence="21">
    <location>
        <begin position="3186"/>
        <end position="3196"/>
    </location>
</feature>
<keyword evidence="4 18" id="KW-0728">SH3 domain</keyword>
<dbReference type="GO" id="GO:0003779">
    <property type="term" value="F:actin binding"/>
    <property type="evidence" value="ECO:0007669"/>
    <property type="project" value="UniProtKB-KW"/>
</dbReference>
<evidence type="ECO:0000256" key="7">
    <source>
        <dbReference type="ARBA" id="ARBA00022553"/>
    </source>
</evidence>
<dbReference type="InParanoid" id="L9L0M7"/>
<feature type="region of interest" description="Disordered" evidence="21">
    <location>
        <begin position="1188"/>
        <end position="1227"/>
    </location>
</feature>
<dbReference type="InterPro" id="IPR027417">
    <property type="entry name" value="P-loop_NTPase"/>
</dbReference>
<accession>L9L0M7</accession>
<evidence type="ECO:0000256" key="14">
    <source>
        <dbReference type="ARBA" id="ARBA00023203"/>
    </source>
</evidence>
<dbReference type="InterPro" id="IPR036028">
    <property type="entry name" value="SH3-like_dom_sf"/>
</dbReference>
<feature type="region of interest" description="Disordered" evidence="21">
    <location>
        <begin position="2619"/>
        <end position="2657"/>
    </location>
</feature>
<evidence type="ECO:0000256" key="11">
    <source>
        <dbReference type="ARBA" id="ARBA00022840"/>
    </source>
</evidence>
<dbReference type="STRING" id="246437.L9L0M7"/>
<keyword evidence="12 20" id="KW-0518">Myosin</keyword>
<keyword evidence="5" id="KW-0268">Exocytosis</keyword>
<dbReference type="PANTHER" id="PTHR22692">
    <property type="entry name" value="MYOSIN VII, XV"/>
    <property type="match status" value="1"/>
</dbReference>
<feature type="region of interest" description="Disordered" evidence="21">
    <location>
        <begin position="1441"/>
        <end position="1479"/>
    </location>
</feature>
<feature type="region of interest" description="Disordered" evidence="21">
    <location>
        <begin position="2321"/>
        <end position="2347"/>
    </location>
</feature>
<keyword evidence="9" id="KW-0677">Repeat</keyword>
<keyword evidence="7" id="KW-0597">Phosphoprotein</keyword>
<feature type="compositionally biased region" description="Low complexity" evidence="21">
    <location>
        <begin position="2808"/>
        <end position="2829"/>
    </location>
</feature>
<dbReference type="SMART" id="SM00326">
    <property type="entry name" value="SH3"/>
    <property type="match status" value="1"/>
</dbReference>
<feature type="domain" description="SH3" evidence="22">
    <location>
        <begin position="3484"/>
        <end position="3545"/>
    </location>
</feature>
<evidence type="ECO:0000256" key="6">
    <source>
        <dbReference type="ARBA" id="ARBA00022490"/>
    </source>
</evidence>